<evidence type="ECO:0000313" key="1">
    <source>
        <dbReference type="EMBL" id="GEN07259.1"/>
    </source>
</evidence>
<accession>A0A511SZD5</accession>
<dbReference type="Proteomes" id="UP000321514">
    <property type="component" value="Unassembled WGS sequence"/>
</dbReference>
<dbReference type="AlphaFoldDB" id="A0A511SZD5"/>
<name>A0A511SZD5_MYXFU</name>
<reference evidence="1 2" key="1">
    <citation type="submission" date="2019-07" db="EMBL/GenBank/DDBJ databases">
        <title>Whole genome shotgun sequence of Myxococcus fulvus NBRC 100333.</title>
        <authorList>
            <person name="Hosoyama A."/>
            <person name="Uohara A."/>
            <person name="Ohji S."/>
            <person name="Ichikawa N."/>
        </authorList>
    </citation>
    <scope>NUCLEOTIDE SEQUENCE [LARGE SCALE GENOMIC DNA]</scope>
    <source>
        <strain evidence="1 2">NBRC 100333</strain>
    </source>
</reference>
<dbReference type="EMBL" id="BJXR01000023">
    <property type="protein sequence ID" value="GEN07259.1"/>
    <property type="molecule type" value="Genomic_DNA"/>
</dbReference>
<proteinExistence type="predicted"/>
<evidence type="ECO:0000313" key="2">
    <source>
        <dbReference type="Proteomes" id="UP000321514"/>
    </source>
</evidence>
<sequence>MSWAQQGIDDALAGVDQGLVEHREAQVLQVAGPARGRQRVDEDDVERSELSRAVGAQVLEDRLLGQGATRGHVDPESILDRP</sequence>
<protein>
    <submittedName>
        <fullName evidence="1">Uncharacterized protein</fullName>
    </submittedName>
</protein>
<gene>
    <name evidence="1" type="ORF">MFU01_22960</name>
</gene>
<comment type="caution">
    <text evidence="1">The sequence shown here is derived from an EMBL/GenBank/DDBJ whole genome shotgun (WGS) entry which is preliminary data.</text>
</comment>
<organism evidence="1 2">
    <name type="scientific">Myxococcus fulvus</name>
    <dbReference type="NCBI Taxonomy" id="33"/>
    <lineage>
        <taxon>Bacteria</taxon>
        <taxon>Pseudomonadati</taxon>
        <taxon>Myxococcota</taxon>
        <taxon>Myxococcia</taxon>
        <taxon>Myxococcales</taxon>
        <taxon>Cystobacterineae</taxon>
        <taxon>Myxococcaceae</taxon>
        <taxon>Myxococcus</taxon>
    </lineage>
</organism>